<accession>E6PIA7</accession>
<gene>
    <name evidence="1" type="ORF">CARN1_0677</name>
</gene>
<proteinExistence type="predicted"/>
<organism evidence="1">
    <name type="scientific">mine drainage metagenome</name>
    <dbReference type="NCBI Taxonomy" id="410659"/>
    <lineage>
        <taxon>unclassified sequences</taxon>
        <taxon>metagenomes</taxon>
        <taxon>ecological metagenomes</taxon>
    </lineage>
</organism>
<dbReference type="EMBL" id="CABL01000019">
    <property type="protein sequence ID" value="CBH76197.1"/>
    <property type="molecule type" value="Genomic_DNA"/>
</dbReference>
<comment type="caution">
    <text evidence="1">The sequence shown here is derived from an EMBL/GenBank/DDBJ whole genome shotgun (WGS) entry which is preliminary data.</text>
</comment>
<sequence>MFNRSLSTFSCFYYFMTFLINEA</sequence>
<reference evidence="1" key="1">
    <citation type="submission" date="2009-10" db="EMBL/GenBank/DDBJ databases">
        <title>Diversity of trophic interactions inside an arsenic-rich microbial ecosystem.</title>
        <authorList>
            <person name="Bertin P.N."/>
            <person name="Heinrich-Salmeron A."/>
            <person name="Pelletier E."/>
            <person name="Goulhen-Chollet F."/>
            <person name="Arsene-Ploetze F."/>
            <person name="Gallien S."/>
            <person name="Calteau A."/>
            <person name="Vallenet D."/>
            <person name="Casiot C."/>
            <person name="Chane-Woon-Ming B."/>
            <person name="Giloteaux L."/>
            <person name="Barakat M."/>
            <person name="Bonnefoy V."/>
            <person name="Bruneel O."/>
            <person name="Chandler M."/>
            <person name="Cleiss J."/>
            <person name="Duran R."/>
            <person name="Elbaz-Poulichet F."/>
            <person name="Fonknechten N."/>
            <person name="Lauga B."/>
            <person name="Mornico D."/>
            <person name="Ortet P."/>
            <person name="Schaeffer C."/>
            <person name="Siguier P."/>
            <person name="Alexander Thil Smith A."/>
            <person name="Van Dorsselaer A."/>
            <person name="Weissenbach J."/>
            <person name="Medigue C."/>
            <person name="Le Paslier D."/>
        </authorList>
    </citation>
    <scope>NUCLEOTIDE SEQUENCE</scope>
</reference>
<dbReference type="AlphaFoldDB" id="E6PIA7"/>
<protein>
    <submittedName>
        <fullName evidence="1">Uncharacterized protein</fullName>
    </submittedName>
</protein>
<name>E6PIA7_9ZZZZ</name>
<evidence type="ECO:0000313" key="1">
    <source>
        <dbReference type="EMBL" id="CBH76197.1"/>
    </source>
</evidence>